<sequence length="168" mass="18044">MPVSRPEALLIDADEASGFPNSPLPVLIYRQLIDAAGERAASTFEALFAAHRWPPEWRYGLFDFDHFHSTAHEALGVFRGRARIRLGGPHGSQHEIAAGDVLVLPAGVGHANLASSDDFAMVGAYPPGQRWEVERGDPARFAAACRRVAAVALPDADPVGGSLPSLWQ</sequence>
<dbReference type="RefSeq" id="WP_110715964.1">
    <property type="nucleotide sequence ID" value="NZ_PGFS01000001.1"/>
</dbReference>
<dbReference type="PIRSF" id="PIRSF019307">
    <property type="entry name" value="UCP019307"/>
    <property type="match status" value="1"/>
</dbReference>
<evidence type="ECO:0000313" key="3">
    <source>
        <dbReference type="Proteomes" id="UP001162135"/>
    </source>
</evidence>
<name>A0ABT6I3V5_9GAMM</name>
<reference evidence="2" key="2">
    <citation type="submission" date="2017-11" db="EMBL/GenBank/DDBJ databases">
        <authorList>
            <person name="Das S.K."/>
        </authorList>
    </citation>
    <scope>NUCLEOTIDE SEQUENCE</scope>
    <source>
        <strain evidence="2">S4-41</strain>
    </source>
</reference>
<evidence type="ECO:0000259" key="1">
    <source>
        <dbReference type="Pfam" id="PF00190"/>
    </source>
</evidence>
<dbReference type="InterPro" id="IPR014710">
    <property type="entry name" value="RmlC-like_jellyroll"/>
</dbReference>
<protein>
    <submittedName>
        <fullName evidence="2">Cupin</fullName>
    </submittedName>
</protein>
<dbReference type="InterPro" id="IPR047121">
    <property type="entry name" value="YjiB-like"/>
</dbReference>
<comment type="caution">
    <text evidence="2">The sequence shown here is derived from an EMBL/GenBank/DDBJ whole genome shotgun (WGS) entry which is preliminary data.</text>
</comment>
<dbReference type="InterPro" id="IPR011051">
    <property type="entry name" value="RmlC_Cupin_sf"/>
</dbReference>
<dbReference type="Pfam" id="PF00190">
    <property type="entry name" value="Cupin_1"/>
    <property type="match status" value="1"/>
</dbReference>
<dbReference type="Gene3D" id="2.60.120.10">
    <property type="entry name" value="Jelly Rolls"/>
    <property type="match status" value="1"/>
</dbReference>
<dbReference type="PANTHER" id="PTHR36448:SF2">
    <property type="entry name" value="CUPIN TYPE-1 DOMAIN-CONTAINING PROTEIN"/>
    <property type="match status" value="1"/>
</dbReference>
<dbReference type="InterPro" id="IPR014500">
    <property type="entry name" value="UCP019307_cupin"/>
</dbReference>
<proteinExistence type="predicted"/>
<organism evidence="2 3">
    <name type="scientific">Salinicola acroporae</name>
    <dbReference type="NCBI Taxonomy" id="1541440"/>
    <lineage>
        <taxon>Bacteria</taxon>
        <taxon>Pseudomonadati</taxon>
        <taxon>Pseudomonadota</taxon>
        <taxon>Gammaproteobacteria</taxon>
        <taxon>Oceanospirillales</taxon>
        <taxon>Halomonadaceae</taxon>
        <taxon>Salinicola</taxon>
    </lineage>
</organism>
<dbReference type="Proteomes" id="UP001162135">
    <property type="component" value="Unassembled WGS sequence"/>
</dbReference>
<evidence type="ECO:0000313" key="2">
    <source>
        <dbReference type="EMBL" id="MDH4572158.1"/>
    </source>
</evidence>
<keyword evidence="3" id="KW-1185">Reference proteome</keyword>
<gene>
    <name evidence="2" type="ORF">CUR86_06590</name>
</gene>
<feature type="domain" description="Cupin type-1" evidence="1">
    <location>
        <begin position="66"/>
        <end position="122"/>
    </location>
</feature>
<reference evidence="2" key="1">
    <citation type="journal article" date="2015" name="Antonie Van Leeuwenhoek">
        <title>Comparative 16S rRNA signatures and multilocus sequence analysis for the genus Salinicola and description of Salinicola acroporae sp. nov., isolated from coral Acropora digitifera.</title>
        <authorList>
            <person name="Lepcha R.T."/>
            <person name="Poddar A."/>
            <person name="Schumann P."/>
            <person name="Das S.K."/>
        </authorList>
    </citation>
    <scope>NUCLEOTIDE SEQUENCE</scope>
    <source>
        <strain evidence="2">S4-41</strain>
    </source>
</reference>
<dbReference type="PANTHER" id="PTHR36448">
    <property type="entry name" value="BLR7373 PROTEIN"/>
    <property type="match status" value="1"/>
</dbReference>
<dbReference type="InterPro" id="IPR006045">
    <property type="entry name" value="Cupin_1"/>
</dbReference>
<dbReference type="CDD" id="cd02219">
    <property type="entry name" value="cupin_YjlB-like"/>
    <property type="match status" value="1"/>
</dbReference>
<dbReference type="EMBL" id="PGFS01000001">
    <property type="protein sequence ID" value="MDH4572158.1"/>
    <property type="molecule type" value="Genomic_DNA"/>
</dbReference>
<accession>A0ABT6I3V5</accession>
<dbReference type="SUPFAM" id="SSF51182">
    <property type="entry name" value="RmlC-like cupins"/>
    <property type="match status" value="1"/>
</dbReference>